<dbReference type="RefSeq" id="WP_284375477.1">
    <property type="nucleotide sequence ID" value="NZ_BSNN01000002.1"/>
</dbReference>
<evidence type="ECO:0000313" key="1">
    <source>
        <dbReference type="EMBL" id="GLQ34004.1"/>
    </source>
</evidence>
<sequence length="162" mass="17801">MSKLNFGGMVGIGAVLGLAALPACTTTRSEISRNAVYVSSGMGGAVEQTLKKYQHWQDLGYQIVIDGPVVSADAFAAFGAQNACYTENAVFMPHAASFAGIVPDYRATDWLTSDLPAPLARYFRASPHYYNWITAARLDFRDLFEIWPEGACQRDALLRRDR</sequence>
<comment type="caution">
    <text evidence="1">The sequence shown here is derived from an EMBL/GenBank/DDBJ whole genome shotgun (WGS) entry which is preliminary data.</text>
</comment>
<name>A0ABQ5VS25_9RHOB</name>
<accession>A0ABQ5VS25</accession>
<keyword evidence="2" id="KW-1185">Reference proteome</keyword>
<reference evidence="2" key="1">
    <citation type="journal article" date="2019" name="Int. J. Syst. Evol. Microbiol.">
        <title>The Global Catalogue of Microorganisms (GCM) 10K type strain sequencing project: providing services to taxonomists for standard genome sequencing and annotation.</title>
        <authorList>
            <consortium name="The Broad Institute Genomics Platform"/>
            <consortium name="The Broad Institute Genome Sequencing Center for Infectious Disease"/>
            <person name="Wu L."/>
            <person name="Ma J."/>
        </authorList>
    </citation>
    <scope>NUCLEOTIDE SEQUENCE [LARGE SCALE GENOMIC DNA]</scope>
    <source>
        <strain evidence="2">NBRC 110140</strain>
    </source>
</reference>
<dbReference type="EMBL" id="BSNN01000002">
    <property type="protein sequence ID" value="GLQ34004.1"/>
    <property type="molecule type" value="Genomic_DNA"/>
</dbReference>
<gene>
    <name evidence="1" type="ORF">GCM10007939_02870</name>
</gene>
<evidence type="ECO:0000313" key="2">
    <source>
        <dbReference type="Proteomes" id="UP001156694"/>
    </source>
</evidence>
<protein>
    <submittedName>
        <fullName evidence="1">Uncharacterized protein</fullName>
    </submittedName>
</protein>
<organism evidence="1 2">
    <name type="scientific">Amylibacter marinus</name>
    <dbReference type="NCBI Taxonomy" id="1475483"/>
    <lineage>
        <taxon>Bacteria</taxon>
        <taxon>Pseudomonadati</taxon>
        <taxon>Pseudomonadota</taxon>
        <taxon>Alphaproteobacteria</taxon>
        <taxon>Rhodobacterales</taxon>
        <taxon>Paracoccaceae</taxon>
        <taxon>Amylibacter</taxon>
    </lineage>
</organism>
<dbReference type="Proteomes" id="UP001156694">
    <property type="component" value="Unassembled WGS sequence"/>
</dbReference>
<proteinExistence type="predicted"/>